<evidence type="ECO:0000313" key="1">
    <source>
        <dbReference type="EMBL" id="RGQ45266.1"/>
    </source>
</evidence>
<dbReference type="EMBL" id="QSKW01000040">
    <property type="protein sequence ID" value="RHE91382.1"/>
    <property type="molecule type" value="Genomic_DNA"/>
</dbReference>
<comment type="caution">
    <text evidence="3">The sequence shown here is derived from an EMBL/GenBank/DDBJ whole genome shotgun (WGS) entry which is preliminary data.</text>
</comment>
<evidence type="ECO:0000313" key="7">
    <source>
        <dbReference type="Proteomes" id="UP000285820"/>
    </source>
</evidence>
<evidence type="ECO:0000313" key="8">
    <source>
        <dbReference type="Proteomes" id="UP000286271"/>
    </source>
</evidence>
<evidence type="ECO:0000313" key="4">
    <source>
        <dbReference type="EMBL" id="RHE91382.1"/>
    </source>
</evidence>
<proteinExistence type="predicted"/>
<evidence type="ECO:0008006" key="9">
    <source>
        <dbReference type="Google" id="ProtNLM"/>
    </source>
</evidence>
<dbReference type="GeneID" id="75162865"/>
<dbReference type="EMBL" id="QRTF01000049">
    <property type="protein sequence ID" value="RGQ45266.1"/>
    <property type="molecule type" value="Genomic_DNA"/>
</dbReference>
<name>A0A396AGC1_9FIRM</name>
<gene>
    <name evidence="4" type="ORF">DW707_16560</name>
    <name evidence="3" type="ORF">DW813_12490</name>
    <name evidence="2" type="ORF">DWY29_11055</name>
    <name evidence="1" type="ORF">DWY96_15730</name>
</gene>
<organism evidence="3 5">
    <name type="scientific">Roseburia inulinivorans</name>
    <dbReference type="NCBI Taxonomy" id="360807"/>
    <lineage>
        <taxon>Bacteria</taxon>
        <taxon>Bacillati</taxon>
        <taxon>Bacillota</taxon>
        <taxon>Clostridia</taxon>
        <taxon>Lachnospirales</taxon>
        <taxon>Lachnospiraceae</taxon>
        <taxon>Roseburia</taxon>
    </lineage>
</organism>
<dbReference type="RefSeq" id="WP_007883037.1">
    <property type="nucleotide sequence ID" value="NZ_DAWDHB010000053.1"/>
</dbReference>
<reference evidence="5 6" key="1">
    <citation type="submission" date="2018-08" db="EMBL/GenBank/DDBJ databases">
        <title>A genome reference for cultivated species of the human gut microbiota.</title>
        <authorList>
            <person name="Zou Y."/>
            <person name="Xue W."/>
            <person name="Luo G."/>
        </authorList>
    </citation>
    <scope>NUCLEOTIDE SEQUENCE [LARGE SCALE GENOMIC DNA]</scope>
    <source>
        <strain evidence="2 7">AF24-4</strain>
        <strain evidence="1 6">AF28-15</strain>
        <strain evidence="4 8">AM27-11</strain>
        <strain evidence="3 5">AM32-8LB</strain>
    </source>
</reference>
<accession>A0A396AGC1</accession>
<dbReference type="Proteomes" id="UP000285820">
    <property type="component" value="Unassembled WGS sequence"/>
</dbReference>
<dbReference type="Proteomes" id="UP000286271">
    <property type="component" value="Unassembled WGS sequence"/>
</dbReference>
<dbReference type="Proteomes" id="UP000266391">
    <property type="component" value="Unassembled WGS sequence"/>
</dbReference>
<dbReference type="AlphaFoldDB" id="A0A396AGC1"/>
<sequence length="75" mass="8685">MRKGAERMNKSRVTEYILAYMQEKGISASEISEQTQVPEEKLHPDYKEPLLAEEFLELCVFLQLSPEAIAKTIRK</sequence>
<protein>
    <recommendedName>
        <fullName evidence="9">HTH cro/C1-type domain-containing protein</fullName>
    </recommendedName>
</protein>
<dbReference type="EMBL" id="QSIQ01000021">
    <property type="protein sequence ID" value="RHD01721.1"/>
    <property type="molecule type" value="Genomic_DNA"/>
</dbReference>
<evidence type="ECO:0000313" key="2">
    <source>
        <dbReference type="EMBL" id="RGR67335.1"/>
    </source>
</evidence>
<evidence type="ECO:0000313" key="6">
    <source>
        <dbReference type="Proteomes" id="UP000283738"/>
    </source>
</evidence>
<dbReference type="Proteomes" id="UP000283738">
    <property type="component" value="Unassembled WGS sequence"/>
</dbReference>
<dbReference type="EMBL" id="QRUN01000015">
    <property type="protein sequence ID" value="RGR67335.1"/>
    <property type="molecule type" value="Genomic_DNA"/>
</dbReference>
<evidence type="ECO:0000313" key="3">
    <source>
        <dbReference type="EMBL" id="RHD01721.1"/>
    </source>
</evidence>
<evidence type="ECO:0000313" key="5">
    <source>
        <dbReference type="Proteomes" id="UP000266391"/>
    </source>
</evidence>